<dbReference type="InterPro" id="IPR051231">
    <property type="entry name" value="SOSS-B"/>
</dbReference>
<organism evidence="3 4">
    <name type="scientific">Punica granatum</name>
    <name type="common">Pomegranate</name>
    <dbReference type="NCBI Taxonomy" id="22663"/>
    <lineage>
        <taxon>Eukaryota</taxon>
        <taxon>Viridiplantae</taxon>
        <taxon>Streptophyta</taxon>
        <taxon>Embryophyta</taxon>
        <taxon>Tracheophyta</taxon>
        <taxon>Spermatophyta</taxon>
        <taxon>Magnoliopsida</taxon>
        <taxon>eudicotyledons</taxon>
        <taxon>Gunneridae</taxon>
        <taxon>Pentapetalae</taxon>
        <taxon>rosids</taxon>
        <taxon>malvids</taxon>
        <taxon>Myrtales</taxon>
        <taxon>Lythraceae</taxon>
        <taxon>Punica</taxon>
    </lineage>
</organism>
<keyword evidence="4" id="KW-1185">Reference proteome</keyword>
<accession>A0A2I0JVD2</accession>
<dbReference type="GO" id="GO:0010212">
    <property type="term" value="P:response to ionizing radiation"/>
    <property type="evidence" value="ECO:0007669"/>
    <property type="project" value="TreeGrafter"/>
</dbReference>
<dbReference type="AlphaFoldDB" id="A0A2I0JVD2"/>
<keyword evidence="1" id="KW-0238">DNA-binding</keyword>
<dbReference type="STRING" id="22663.A0A2I0JVD2"/>
<proteinExistence type="predicted"/>
<dbReference type="GO" id="GO:0044818">
    <property type="term" value="P:mitotic G2/M transition checkpoint"/>
    <property type="evidence" value="ECO:0007669"/>
    <property type="project" value="TreeGrafter"/>
</dbReference>
<feature type="compositionally biased region" description="Acidic residues" evidence="2">
    <location>
        <begin position="79"/>
        <end position="89"/>
    </location>
</feature>
<gene>
    <name evidence="3" type="ORF">CRG98_020195</name>
</gene>
<dbReference type="PANTHER" id="PTHR13356:SF0">
    <property type="entry name" value="SOSS COMPLEX SUBUNIT B HOMOLOG"/>
    <property type="match status" value="1"/>
</dbReference>
<evidence type="ECO:0000256" key="2">
    <source>
        <dbReference type="SAM" id="MobiDB-lite"/>
    </source>
</evidence>
<dbReference type="EMBL" id="PGOL01001275">
    <property type="protein sequence ID" value="PKI59436.1"/>
    <property type="molecule type" value="Genomic_DNA"/>
</dbReference>
<dbReference type="Gene3D" id="2.40.50.140">
    <property type="entry name" value="Nucleic acid-binding proteins"/>
    <property type="match status" value="1"/>
</dbReference>
<sequence length="270" mass="29767">MEGKHHQEGLDLFPFFMLEESGDSGADSSNDPNTGSGYCHYRCYYDCYNMSTSGDVEEDAESCVFDSCHASSSRNLHDLDDDPDGEAEVEESRAGNDGSGARDLRALISTAVMDHHHHDDRESSFVFDDDDSANEDHYRDHHDQGKSVSDDSISKAAAAPSLPVSLSVALRFKIAVSCSCSESFWGDECDAFKPGDIIRLSNGIFSYNRNSLVLRAGKKGSIEKVGEFTMAYVETPNMSEIKWVPDPNNSRTYVQEAVISAYSRVFPPVL</sequence>
<feature type="region of interest" description="Disordered" evidence="2">
    <location>
        <begin position="74"/>
        <end position="101"/>
    </location>
</feature>
<dbReference type="Proteomes" id="UP000233551">
    <property type="component" value="Unassembled WGS sequence"/>
</dbReference>
<feature type="compositionally biased region" description="Basic and acidic residues" evidence="2">
    <location>
        <begin position="90"/>
        <end position="101"/>
    </location>
</feature>
<reference evidence="3 4" key="1">
    <citation type="submission" date="2017-11" db="EMBL/GenBank/DDBJ databases">
        <title>De-novo sequencing of pomegranate (Punica granatum L.) genome.</title>
        <authorList>
            <person name="Akparov Z."/>
            <person name="Amiraslanov A."/>
            <person name="Hajiyeva S."/>
            <person name="Abbasov M."/>
            <person name="Kaur K."/>
            <person name="Hamwieh A."/>
            <person name="Solovyev V."/>
            <person name="Salamov A."/>
            <person name="Braich B."/>
            <person name="Kosarev P."/>
            <person name="Mahmoud A."/>
            <person name="Hajiyev E."/>
            <person name="Babayeva S."/>
            <person name="Izzatullayeva V."/>
            <person name="Mammadov A."/>
            <person name="Mammadov A."/>
            <person name="Sharifova S."/>
            <person name="Ojaghi J."/>
            <person name="Eynullazada K."/>
            <person name="Bayramov B."/>
            <person name="Abdulazimova A."/>
            <person name="Shahmuradov I."/>
        </authorList>
    </citation>
    <scope>NUCLEOTIDE SEQUENCE [LARGE SCALE GENOMIC DNA]</scope>
    <source>
        <strain evidence="4">cv. AG2017</strain>
        <tissue evidence="3">Leaf</tissue>
    </source>
</reference>
<dbReference type="GO" id="GO:0070876">
    <property type="term" value="C:SOSS complex"/>
    <property type="evidence" value="ECO:0007669"/>
    <property type="project" value="TreeGrafter"/>
</dbReference>
<feature type="region of interest" description="Disordered" evidence="2">
    <location>
        <begin position="119"/>
        <end position="152"/>
    </location>
</feature>
<comment type="caution">
    <text evidence="3">The sequence shown here is derived from an EMBL/GenBank/DDBJ whole genome shotgun (WGS) entry which is preliminary data.</text>
</comment>
<protein>
    <submittedName>
        <fullName evidence="3">Uncharacterized protein</fullName>
    </submittedName>
</protein>
<dbReference type="PANTHER" id="PTHR13356">
    <property type="entry name" value="OB FOLD NUCLEIC ACID BINDING PROTEIN-RELATED"/>
    <property type="match status" value="1"/>
</dbReference>
<dbReference type="SUPFAM" id="SSF50249">
    <property type="entry name" value="Nucleic acid-binding proteins"/>
    <property type="match status" value="1"/>
</dbReference>
<evidence type="ECO:0000313" key="4">
    <source>
        <dbReference type="Proteomes" id="UP000233551"/>
    </source>
</evidence>
<name>A0A2I0JVD2_PUNGR</name>
<feature type="compositionally biased region" description="Basic and acidic residues" evidence="2">
    <location>
        <begin position="134"/>
        <end position="152"/>
    </location>
</feature>
<evidence type="ECO:0000313" key="3">
    <source>
        <dbReference type="EMBL" id="PKI59436.1"/>
    </source>
</evidence>
<dbReference type="GO" id="GO:0003677">
    <property type="term" value="F:DNA binding"/>
    <property type="evidence" value="ECO:0007669"/>
    <property type="project" value="UniProtKB-KW"/>
</dbReference>
<dbReference type="GO" id="GO:0000724">
    <property type="term" value="P:double-strand break repair via homologous recombination"/>
    <property type="evidence" value="ECO:0007669"/>
    <property type="project" value="TreeGrafter"/>
</dbReference>
<evidence type="ECO:0000256" key="1">
    <source>
        <dbReference type="ARBA" id="ARBA00023125"/>
    </source>
</evidence>
<dbReference type="InterPro" id="IPR012340">
    <property type="entry name" value="NA-bd_OB-fold"/>
</dbReference>